<organism evidence="1 2">
    <name type="scientific">Halobiforma nitratireducens JCM 10879</name>
    <dbReference type="NCBI Taxonomy" id="1227454"/>
    <lineage>
        <taxon>Archaea</taxon>
        <taxon>Methanobacteriati</taxon>
        <taxon>Methanobacteriota</taxon>
        <taxon>Stenosarchaea group</taxon>
        <taxon>Halobacteria</taxon>
        <taxon>Halobacteriales</taxon>
        <taxon>Natrialbaceae</taxon>
        <taxon>Halobiforma</taxon>
    </lineage>
</organism>
<dbReference type="Proteomes" id="UP000011607">
    <property type="component" value="Unassembled WGS sequence"/>
</dbReference>
<dbReference type="AlphaFoldDB" id="M0LNK3"/>
<sequence>MNDHPSTESCSFGFAAVDGSVRSVDSRAVVAAGIVMKRESPRESERSPAEHPLERVPGAAKQCVDMIETEAIRAHYYRLATARGSIGVIRSR</sequence>
<dbReference type="EMBL" id="AOMA01000128">
    <property type="protein sequence ID" value="EMA35132.1"/>
    <property type="molecule type" value="Genomic_DNA"/>
</dbReference>
<gene>
    <name evidence="1" type="ORF">C446_13289</name>
</gene>
<name>M0LNK3_9EURY</name>
<protein>
    <submittedName>
        <fullName evidence="1">Uncharacterized protein</fullName>
    </submittedName>
</protein>
<comment type="caution">
    <text evidence="1">The sequence shown here is derived from an EMBL/GenBank/DDBJ whole genome shotgun (WGS) entry which is preliminary data.</text>
</comment>
<accession>M0LNK3</accession>
<proteinExistence type="predicted"/>
<evidence type="ECO:0000313" key="1">
    <source>
        <dbReference type="EMBL" id="EMA35132.1"/>
    </source>
</evidence>
<evidence type="ECO:0000313" key="2">
    <source>
        <dbReference type="Proteomes" id="UP000011607"/>
    </source>
</evidence>
<reference evidence="1 2" key="1">
    <citation type="journal article" date="2014" name="PLoS Genet.">
        <title>Phylogenetically driven sequencing of extremely halophilic archaea reveals strategies for static and dynamic osmo-response.</title>
        <authorList>
            <person name="Becker E.A."/>
            <person name="Seitzer P.M."/>
            <person name="Tritt A."/>
            <person name="Larsen D."/>
            <person name="Krusor M."/>
            <person name="Yao A.I."/>
            <person name="Wu D."/>
            <person name="Madern D."/>
            <person name="Eisen J.A."/>
            <person name="Darling A.E."/>
            <person name="Facciotti M.T."/>
        </authorList>
    </citation>
    <scope>NUCLEOTIDE SEQUENCE [LARGE SCALE GENOMIC DNA]</scope>
    <source>
        <strain evidence="1 2">JCM 10879</strain>
    </source>
</reference>
<keyword evidence="2" id="KW-1185">Reference proteome</keyword>